<sequence length="363" mass="38407">MDGEEPPPEDVDAGPITMDAERSELEVLGALALVLDQAAATGGLDEAAGGLAATPRGLAVLASGLAIATGGIATSVGGLAAQARVPDGLPQTAKEGTVDVVALVRPLLPTVPHPAIEYNLPVLDVQSHNSCCFLIAILVAVFNKTHDDEGQIEIMSKSQMCELLGLTDEGASNLPRQGFDRQMDEENGNELGQHIDGAAIPTNDDVPVDLPFLVGAPLAKLSAGRMKGWMESGHKKKGSKDSKFTNEGDGAAGCDNDNAPTNAKGKKMIRVPMTCKKCGEKGHRQASAKCPLNGTAKKRKRRLPSTPRRPTREEILRDSPGRDTRSNVIRRGTSSQTENTSPVRMPTPVPAKKMSPKRKLNIR</sequence>
<reference evidence="3" key="2">
    <citation type="journal article" date="2018" name="Plant J.">
        <title>The Sorghum bicolor reference genome: improved assembly, gene annotations, a transcriptome atlas, and signatures of genome organization.</title>
        <authorList>
            <person name="McCormick R.F."/>
            <person name="Truong S.K."/>
            <person name="Sreedasyam A."/>
            <person name="Jenkins J."/>
            <person name="Shu S."/>
            <person name="Sims D."/>
            <person name="Kennedy M."/>
            <person name="Amirebrahimi M."/>
            <person name="Weers B.D."/>
            <person name="McKinley B."/>
            <person name="Mattison A."/>
            <person name="Morishige D.T."/>
            <person name="Grimwood J."/>
            <person name="Schmutz J."/>
            <person name="Mullet J.E."/>
        </authorList>
    </citation>
    <scope>NUCLEOTIDE SEQUENCE [LARGE SCALE GENOMIC DNA]</scope>
    <source>
        <strain evidence="3">cv. BTx623</strain>
    </source>
</reference>
<evidence type="ECO:0000256" key="1">
    <source>
        <dbReference type="SAM" id="MobiDB-lite"/>
    </source>
</evidence>
<dbReference type="Gramene" id="OQU81280">
    <property type="protein sequence ID" value="OQU81280"/>
    <property type="gene ID" value="SORBI_3006G035950"/>
</dbReference>
<organism evidence="2 3">
    <name type="scientific">Sorghum bicolor</name>
    <name type="common">Sorghum</name>
    <name type="synonym">Sorghum vulgare</name>
    <dbReference type="NCBI Taxonomy" id="4558"/>
    <lineage>
        <taxon>Eukaryota</taxon>
        <taxon>Viridiplantae</taxon>
        <taxon>Streptophyta</taxon>
        <taxon>Embryophyta</taxon>
        <taxon>Tracheophyta</taxon>
        <taxon>Spermatophyta</taxon>
        <taxon>Magnoliopsida</taxon>
        <taxon>Liliopsida</taxon>
        <taxon>Poales</taxon>
        <taxon>Poaceae</taxon>
        <taxon>PACMAD clade</taxon>
        <taxon>Panicoideae</taxon>
        <taxon>Andropogonodae</taxon>
        <taxon>Andropogoneae</taxon>
        <taxon>Sorghinae</taxon>
        <taxon>Sorghum</taxon>
    </lineage>
</organism>
<feature type="region of interest" description="Disordered" evidence="1">
    <location>
        <begin position="230"/>
        <end position="265"/>
    </location>
</feature>
<dbReference type="Proteomes" id="UP000000768">
    <property type="component" value="Chromosome 6"/>
</dbReference>
<feature type="compositionally biased region" description="Basic residues" evidence="1">
    <location>
        <begin position="354"/>
        <end position="363"/>
    </location>
</feature>
<evidence type="ECO:0000313" key="2">
    <source>
        <dbReference type="EMBL" id="OQU81280.1"/>
    </source>
</evidence>
<name>A0A1Z5RC00_SORBI</name>
<dbReference type="AlphaFoldDB" id="A0A1Z5RC00"/>
<feature type="compositionally biased region" description="Basic and acidic residues" evidence="1">
    <location>
        <begin position="310"/>
        <end position="325"/>
    </location>
</feature>
<reference evidence="2 3" key="1">
    <citation type="journal article" date="2009" name="Nature">
        <title>The Sorghum bicolor genome and the diversification of grasses.</title>
        <authorList>
            <person name="Paterson A.H."/>
            <person name="Bowers J.E."/>
            <person name="Bruggmann R."/>
            <person name="Dubchak I."/>
            <person name="Grimwood J."/>
            <person name="Gundlach H."/>
            <person name="Haberer G."/>
            <person name="Hellsten U."/>
            <person name="Mitros T."/>
            <person name="Poliakov A."/>
            <person name="Schmutz J."/>
            <person name="Spannagl M."/>
            <person name="Tang H."/>
            <person name="Wang X."/>
            <person name="Wicker T."/>
            <person name="Bharti A.K."/>
            <person name="Chapman J."/>
            <person name="Feltus F.A."/>
            <person name="Gowik U."/>
            <person name="Grigoriev I.V."/>
            <person name="Lyons E."/>
            <person name="Maher C.A."/>
            <person name="Martis M."/>
            <person name="Narechania A."/>
            <person name="Otillar R.P."/>
            <person name="Penning B.W."/>
            <person name="Salamov A.A."/>
            <person name="Wang Y."/>
            <person name="Zhang L."/>
            <person name="Carpita N.C."/>
            <person name="Freeling M."/>
            <person name="Gingle A.R."/>
            <person name="Hash C.T."/>
            <person name="Keller B."/>
            <person name="Klein P."/>
            <person name="Kresovich S."/>
            <person name="McCann M.C."/>
            <person name="Ming R."/>
            <person name="Peterson D.G."/>
            <person name="Mehboob-ur-Rahman"/>
            <person name="Ware D."/>
            <person name="Westhoff P."/>
            <person name="Mayer K.F."/>
            <person name="Messing J."/>
            <person name="Rokhsar D.S."/>
        </authorList>
    </citation>
    <scope>NUCLEOTIDE SEQUENCE [LARGE SCALE GENOMIC DNA]</scope>
    <source>
        <strain evidence="3">cv. BTx623</strain>
    </source>
</reference>
<gene>
    <name evidence="2" type="ORF">SORBI_3006G035950</name>
</gene>
<evidence type="ECO:0000313" key="3">
    <source>
        <dbReference type="Proteomes" id="UP000000768"/>
    </source>
</evidence>
<protein>
    <submittedName>
        <fullName evidence="2">Uncharacterized protein</fullName>
    </submittedName>
</protein>
<feature type="compositionally biased region" description="Polar residues" evidence="1">
    <location>
        <begin position="332"/>
        <end position="342"/>
    </location>
</feature>
<feature type="region of interest" description="Disordered" evidence="1">
    <location>
        <begin position="279"/>
        <end position="363"/>
    </location>
</feature>
<keyword evidence="3" id="KW-1185">Reference proteome</keyword>
<dbReference type="EMBL" id="CM000765">
    <property type="protein sequence ID" value="OQU81280.1"/>
    <property type="molecule type" value="Genomic_DNA"/>
</dbReference>
<dbReference type="InParanoid" id="A0A1Z5RC00"/>
<proteinExistence type="predicted"/>
<accession>A0A1Z5RC00</accession>